<gene>
    <name evidence="1" type="ORF">NDU88_008888</name>
</gene>
<proteinExistence type="predicted"/>
<keyword evidence="2" id="KW-1185">Reference proteome</keyword>
<dbReference type="EMBL" id="JANPWB010000010">
    <property type="protein sequence ID" value="KAJ1142574.1"/>
    <property type="molecule type" value="Genomic_DNA"/>
</dbReference>
<dbReference type="AlphaFoldDB" id="A0AAV7QQ36"/>
<comment type="caution">
    <text evidence="1">The sequence shown here is derived from an EMBL/GenBank/DDBJ whole genome shotgun (WGS) entry which is preliminary data.</text>
</comment>
<evidence type="ECO:0000313" key="2">
    <source>
        <dbReference type="Proteomes" id="UP001066276"/>
    </source>
</evidence>
<protein>
    <submittedName>
        <fullName evidence="1">Uncharacterized protein</fullName>
    </submittedName>
</protein>
<dbReference type="Proteomes" id="UP001066276">
    <property type="component" value="Chromosome 6"/>
</dbReference>
<evidence type="ECO:0000313" key="1">
    <source>
        <dbReference type="EMBL" id="KAJ1142574.1"/>
    </source>
</evidence>
<organism evidence="1 2">
    <name type="scientific">Pleurodeles waltl</name>
    <name type="common">Iberian ribbed newt</name>
    <dbReference type="NCBI Taxonomy" id="8319"/>
    <lineage>
        <taxon>Eukaryota</taxon>
        <taxon>Metazoa</taxon>
        <taxon>Chordata</taxon>
        <taxon>Craniata</taxon>
        <taxon>Vertebrata</taxon>
        <taxon>Euteleostomi</taxon>
        <taxon>Amphibia</taxon>
        <taxon>Batrachia</taxon>
        <taxon>Caudata</taxon>
        <taxon>Salamandroidea</taxon>
        <taxon>Salamandridae</taxon>
        <taxon>Pleurodelinae</taxon>
        <taxon>Pleurodeles</taxon>
    </lineage>
</organism>
<name>A0AAV7QQ36_PLEWA</name>
<sequence length="103" mass="10907">MCFSEPKVTVRVALGGKELDPGARPITALSESAPQADSALDLSTQKFVRAGARALTPARGIVGMLRVQVMRKALARASRGFSPKPHLNPGTLCDTCDVRVYGV</sequence>
<accession>A0AAV7QQ36</accession>
<reference evidence="1" key="1">
    <citation type="journal article" date="2022" name="bioRxiv">
        <title>Sequencing and chromosome-scale assembly of the giantPleurodeles waltlgenome.</title>
        <authorList>
            <person name="Brown T."/>
            <person name="Elewa A."/>
            <person name="Iarovenko S."/>
            <person name="Subramanian E."/>
            <person name="Araus A.J."/>
            <person name="Petzold A."/>
            <person name="Susuki M."/>
            <person name="Suzuki K.-i.T."/>
            <person name="Hayashi T."/>
            <person name="Toyoda A."/>
            <person name="Oliveira C."/>
            <person name="Osipova E."/>
            <person name="Leigh N.D."/>
            <person name="Simon A."/>
            <person name="Yun M.H."/>
        </authorList>
    </citation>
    <scope>NUCLEOTIDE SEQUENCE</scope>
    <source>
        <strain evidence="1">20211129_DDA</strain>
        <tissue evidence="1">Liver</tissue>
    </source>
</reference>